<dbReference type="OrthoDB" id="1265936at2"/>
<dbReference type="InterPro" id="IPR011344">
    <property type="entry name" value="ssDNA-bd"/>
</dbReference>
<evidence type="ECO:0000313" key="3">
    <source>
        <dbReference type="EMBL" id="PQJ13006.1"/>
    </source>
</evidence>
<dbReference type="PROSITE" id="PS50935">
    <property type="entry name" value="SSB"/>
    <property type="match status" value="1"/>
</dbReference>
<keyword evidence="1 2" id="KW-0238">DNA-binding</keyword>
<dbReference type="GO" id="GO:0006260">
    <property type="term" value="P:DNA replication"/>
    <property type="evidence" value="ECO:0007669"/>
    <property type="project" value="InterPro"/>
</dbReference>
<sequence>MEITGRLTADAQVRKTKDNRELVAFTIALNNRYKTKAGEVKDDATFISCSYWVSTKIATILKKGSIATVGGCIGLNAYKTNDGEYHAQLTFHCDHIKLIGAAKNTIPASVTAGSDNQQKPDDDLPF</sequence>
<dbReference type="InterPro" id="IPR012340">
    <property type="entry name" value="NA-bd_OB-fold"/>
</dbReference>
<dbReference type="RefSeq" id="WP_105037890.1">
    <property type="nucleotide sequence ID" value="NZ_PPSL01000001.1"/>
</dbReference>
<proteinExistence type="predicted"/>
<dbReference type="EMBL" id="PPSL01000001">
    <property type="protein sequence ID" value="PQJ13006.1"/>
    <property type="molecule type" value="Genomic_DNA"/>
</dbReference>
<dbReference type="PIRSF" id="PIRSF002070">
    <property type="entry name" value="SSB"/>
    <property type="match status" value="1"/>
</dbReference>
<dbReference type="Gene3D" id="2.40.50.140">
    <property type="entry name" value="Nucleic acid-binding proteins"/>
    <property type="match status" value="1"/>
</dbReference>
<name>A0A2S7T2L8_9BACT</name>
<evidence type="ECO:0000256" key="2">
    <source>
        <dbReference type="PIRNR" id="PIRNR002070"/>
    </source>
</evidence>
<dbReference type="Pfam" id="PF00436">
    <property type="entry name" value="SSB"/>
    <property type="match status" value="1"/>
</dbReference>
<comment type="caution">
    <text evidence="3">The sequence shown here is derived from an EMBL/GenBank/DDBJ whole genome shotgun (WGS) entry which is preliminary data.</text>
</comment>
<organism evidence="3 4">
    <name type="scientific">Flavipsychrobacter stenotrophus</name>
    <dbReference type="NCBI Taxonomy" id="2077091"/>
    <lineage>
        <taxon>Bacteria</taxon>
        <taxon>Pseudomonadati</taxon>
        <taxon>Bacteroidota</taxon>
        <taxon>Chitinophagia</taxon>
        <taxon>Chitinophagales</taxon>
        <taxon>Chitinophagaceae</taxon>
        <taxon>Flavipsychrobacter</taxon>
    </lineage>
</organism>
<dbReference type="AlphaFoldDB" id="A0A2S7T2L8"/>
<gene>
    <name evidence="3" type="ORF">CJD36_004485</name>
</gene>
<dbReference type="GO" id="GO:0003697">
    <property type="term" value="F:single-stranded DNA binding"/>
    <property type="evidence" value="ECO:0007669"/>
    <property type="project" value="InterPro"/>
</dbReference>
<reference evidence="3 4" key="1">
    <citation type="submission" date="2018-01" db="EMBL/GenBank/DDBJ databases">
        <title>A novel member of the phylum Bacteroidetes isolated from glacier ice.</title>
        <authorList>
            <person name="Liu Q."/>
            <person name="Xin Y.-H."/>
        </authorList>
    </citation>
    <scope>NUCLEOTIDE SEQUENCE [LARGE SCALE GENOMIC DNA]</scope>
    <source>
        <strain evidence="3 4">RB1R16</strain>
    </source>
</reference>
<dbReference type="SUPFAM" id="SSF50249">
    <property type="entry name" value="Nucleic acid-binding proteins"/>
    <property type="match status" value="1"/>
</dbReference>
<keyword evidence="4" id="KW-1185">Reference proteome</keyword>
<dbReference type="InterPro" id="IPR000424">
    <property type="entry name" value="Primosome_PriB/ssb"/>
</dbReference>
<evidence type="ECO:0000256" key="1">
    <source>
        <dbReference type="ARBA" id="ARBA00023125"/>
    </source>
</evidence>
<evidence type="ECO:0000313" key="4">
    <source>
        <dbReference type="Proteomes" id="UP000239872"/>
    </source>
</evidence>
<protein>
    <recommendedName>
        <fullName evidence="2">Single-stranded DNA-binding protein</fullName>
    </recommendedName>
</protein>
<dbReference type="CDD" id="cd04496">
    <property type="entry name" value="SSB_OBF"/>
    <property type="match status" value="1"/>
</dbReference>
<accession>A0A2S7T2L8</accession>
<dbReference type="Proteomes" id="UP000239872">
    <property type="component" value="Unassembled WGS sequence"/>
</dbReference>